<evidence type="ECO:0000313" key="3">
    <source>
        <dbReference type="EMBL" id="KAL2325022.1"/>
    </source>
</evidence>
<keyword evidence="1" id="KW-0963">Cytoplasm</keyword>
<comment type="subcellular location">
    <subcellularLocation>
        <location evidence="1">Cytoplasm</location>
        <location evidence="1">Cytosol</location>
    </subcellularLocation>
</comment>
<dbReference type="GO" id="GO:0004364">
    <property type="term" value="F:glutathione transferase activity"/>
    <property type="evidence" value="ECO:0007669"/>
    <property type="project" value="UniProtKB-UniRule"/>
</dbReference>
<keyword evidence="4" id="KW-1185">Reference proteome</keyword>
<comment type="caution">
    <text evidence="3">The sequence shown here is derived from an EMBL/GenBank/DDBJ whole genome shotgun (WGS) entry which is preliminary data.</text>
</comment>
<dbReference type="SUPFAM" id="SSF52833">
    <property type="entry name" value="Thioredoxin-like"/>
    <property type="match status" value="1"/>
</dbReference>
<comment type="similarity">
    <text evidence="1">Belongs to the GST superfamily.</text>
</comment>
<dbReference type="SUPFAM" id="SSF47616">
    <property type="entry name" value="GST C-terminal domain-like"/>
    <property type="match status" value="1"/>
</dbReference>
<keyword evidence="1" id="KW-0808">Transferase</keyword>
<dbReference type="PROSITE" id="PS50404">
    <property type="entry name" value="GST_NTER"/>
    <property type="match status" value="1"/>
</dbReference>
<dbReference type="GO" id="GO:0005829">
    <property type="term" value="C:cytosol"/>
    <property type="evidence" value="ECO:0007669"/>
    <property type="project" value="UniProtKB-SubCell"/>
</dbReference>
<dbReference type="AlphaFoldDB" id="A0ABD1LNE1"/>
<sequence length="139" mass="16445">MADLKLHGFWYSSFTVREKWTLKLKGIPYENIEEDRFNKSLQLLEYNLGYKRAPMLVHAGKPICEYMLIIEYIDKTWPQNPPLAIDPYEKALIRFWVKYSDDLSTAVGALFRSNNVEERENDKDNICKHLKVVEDQCLK</sequence>
<dbReference type="InterPro" id="IPR036282">
    <property type="entry name" value="Glutathione-S-Trfase_C_sf"/>
</dbReference>
<dbReference type="InterPro" id="IPR004045">
    <property type="entry name" value="Glutathione_S-Trfase_N"/>
</dbReference>
<dbReference type="EC" id="2.5.1.18" evidence="1"/>
<evidence type="ECO:0000256" key="1">
    <source>
        <dbReference type="RuleBase" id="RU369102"/>
    </source>
</evidence>
<name>A0ABD1LNE1_9FABA</name>
<accession>A0ABD1LNE1</accession>
<comment type="catalytic activity">
    <reaction evidence="1">
        <text>RX + glutathione = an S-substituted glutathione + a halide anion + H(+)</text>
        <dbReference type="Rhea" id="RHEA:16437"/>
        <dbReference type="ChEBI" id="CHEBI:15378"/>
        <dbReference type="ChEBI" id="CHEBI:16042"/>
        <dbReference type="ChEBI" id="CHEBI:17792"/>
        <dbReference type="ChEBI" id="CHEBI:57925"/>
        <dbReference type="ChEBI" id="CHEBI:90779"/>
        <dbReference type="EC" id="2.5.1.18"/>
    </reaction>
</comment>
<dbReference type="InterPro" id="IPR036249">
    <property type="entry name" value="Thioredoxin-like_sf"/>
</dbReference>
<dbReference type="PANTHER" id="PTHR11260">
    <property type="entry name" value="GLUTATHIONE S-TRANSFERASE, GST, SUPERFAMILY, GST DOMAIN CONTAINING"/>
    <property type="match status" value="1"/>
</dbReference>
<organism evidence="3 4">
    <name type="scientific">Flemingia macrophylla</name>
    <dbReference type="NCBI Taxonomy" id="520843"/>
    <lineage>
        <taxon>Eukaryota</taxon>
        <taxon>Viridiplantae</taxon>
        <taxon>Streptophyta</taxon>
        <taxon>Embryophyta</taxon>
        <taxon>Tracheophyta</taxon>
        <taxon>Spermatophyta</taxon>
        <taxon>Magnoliopsida</taxon>
        <taxon>eudicotyledons</taxon>
        <taxon>Gunneridae</taxon>
        <taxon>Pentapetalae</taxon>
        <taxon>rosids</taxon>
        <taxon>fabids</taxon>
        <taxon>Fabales</taxon>
        <taxon>Fabaceae</taxon>
        <taxon>Papilionoideae</taxon>
        <taxon>50 kb inversion clade</taxon>
        <taxon>NPAAA clade</taxon>
        <taxon>indigoferoid/millettioid clade</taxon>
        <taxon>Phaseoleae</taxon>
        <taxon>Flemingia</taxon>
    </lineage>
</organism>
<evidence type="ECO:0000259" key="2">
    <source>
        <dbReference type="PROSITE" id="PS50404"/>
    </source>
</evidence>
<dbReference type="CDD" id="cd03058">
    <property type="entry name" value="GST_N_Tau"/>
    <property type="match status" value="1"/>
</dbReference>
<proteinExistence type="inferred from homology"/>
<gene>
    <name evidence="3" type="ORF">Fmac_024080</name>
</gene>
<feature type="domain" description="GST N-terminal" evidence="2">
    <location>
        <begin position="2"/>
        <end position="81"/>
    </location>
</feature>
<dbReference type="Proteomes" id="UP001603857">
    <property type="component" value="Unassembled WGS sequence"/>
</dbReference>
<comment type="function">
    <text evidence="1">Is involved in the conjugation of reduced glutathione to a wide number of exogenous and endogenous hydrophobic electrophiles.</text>
</comment>
<protein>
    <recommendedName>
        <fullName evidence="1">Glutathione S-transferase</fullName>
        <ecNumber evidence="1">2.5.1.18</ecNumber>
    </recommendedName>
</protein>
<reference evidence="3 4" key="1">
    <citation type="submission" date="2024-08" db="EMBL/GenBank/DDBJ databases">
        <title>Insights into the chromosomal genome structure of Flemingia macrophylla.</title>
        <authorList>
            <person name="Ding Y."/>
            <person name="Zhao Y."/>
            <person name="Bi W."/>
            <person name="Wu M."/>
            <person name="Zhao G."/>
            <person name="Gong Y."/>
            <person name="Li W."/>
            <person name="Zhang P."/>
        </authorList>
    </citation>
    <scope>NUCLEOTIDE SEQUENCE [LARGE SCALE GENOMIC DNA]</scope>
    <source>
        <strain evidence="3">DYQJB</strain>
        <tissue evidence="3">Leaf</tissue>
    </source>
</reference>
<dbReference type="Pfam" id="PF02798">
    <property type="entry name" value="GST_N"/>
    <property type="match status" value="1"/>
</dbReference>
<dbReference type="PANTHER" id="PTHR11260:SF679">
    <property type="entry name" value="GLUTATHIONE TRANSFERASE"/>
    <property type="match status" value="1"/>
</dbReference>
<dbReference type="Gene3D" id="1.20.1050.10">
    <property type="match status" value="1"/>
</dbReference>
<dbReference type="InterPro" id="IPR045073">
    <property type="entry name" value="Omega/Tau-like"/>
</dbReference>
<dbReference type="Gene3D" id="3.40.30.10">
    <property type="entry name" value="Glutaredoxin"/>
    <property type="match status" value="1"/>
</dbReference>
<dbReference type="EMBL" id="JBGMDY010000008">
    <property type="protein sequence ID" value="KAL2325022.1"/>
    <property type="molecule type" value="Genomic_DNA"/>
</dbReference>
<evidence type="ECO:0000313" key="4">
    <source>
        <dbReference type="Proteomes" id="UP001603857"/>
    </source>
</evidence>